<protein>
    <submittedName>
        <fullName evidence="3">Kelch repeat-containing protein</fullName>
    </submittedName>
</protein>
<evidence type="ECO:0000256" key="2">
    <source>
        <dbReference type="ARBA" id="ARBA00022737"/>
    </source>
</evidence>
<dbReference type="GO" id="GO:0016853">
    <property type="term" value="F:isomerase activity"/>
    <property type="evidence" value="ECO:0007669"/>
    <property type="project" value="UniProtKB-KW"/>
</dbReference>
<evidence type="ECO:0000313" key="3">
    <source>
        <dbReference type="EMBL" id="QEE14600.2"/>
    </source>
</evidence>
<dbReference type="KEGG" id="psyt:DSAG12_00413"/>
<accession>A0A5B9D6Y5</accession>
<evidence type="ECO:0000313" key="4">
    <source>
        <dbReference type="Proteomes" id="UP000321408"/>
    </source>
</evidence>
<evidence type="ECO:0000256" key="1">
    <source>
        <dbReference type="ARBA" id="ARBA00022441"/>
    </source>
</evidence>
<reference evidence="3 4" key="2">
    <citation type="journal article" date="2024" name="Int. J. Syst. Evol. Microbiol.">
        <title>Promethearchaeum syntrophicum gen. nov., sp. nov., an anaerobic, obligately syntrophic archaeon, the first isolate of the lineage 'Asgard' archaea, and proposal of the new archaeal phylum Promethearchaeota phyl. nov. and kingdom Promethearchaeati regn. nov.</title>
        <authorList>
            <person name="Imachi H."/>
            <person name="Nobu M.K."/>
            <person name="Kato S."/>
            <person name="Takaki Y."/>
            <person name="Miyazaki M."/>
            <person name="Miyata M."/>
            <person name="Ogawara M."/>
            <person name="Saito Y."/>
            <person name="Sakai S."/>
            <person name="Tahara Y.O."/>
            <person name="Takano Y."/>
            <person name="Tasumi E."/>
            <person name="Uematsu K."/>
            <person name="Yoshimura T."/>
            <person name="Itoh T."/>
            <person name="Ohkuma M."/>
            <person name="Takai K."/>
        </authorList>
    </citation>
    <scope>NUCLEOTIDE SEQUENCE [LARGE SCALE GENOMIC DNA]</scope>
    <source>
        <strain evidence="3 4">MK-D1</strain>
    </source>
</reference>
<dbReference type="InterPro" id="IPR015915">
    <property type="entry name" value="Kelch-typ_b-propeller"/>
</dbReference>
<dbReference type="Gene3D" id="2.120.10.80">
    <property type="entry name" value="Kelch-type beta propeller"/>
    <property type="match status" value="2"/>
</dbReference>
<dbReference type="Pfam" id="PF24981">
    <property type="entry name" value="Beta-prop_ATRN-LZTR1"/>
    <property type="match status" value="1"/>
</dbReference>
<keyword evidence="4" id="KW-1185">Reference proteome</keyword>
<gene>
    <name evidence="3" type="ORF">DSAG12_00413</name>
</gene>
<keyword evidence="2" id="KW-0677">Repeat</keyword>
<organism evidence="3 4">
    <name type="scientific">Promethearchaeum syntrophicum</name>
    <dbReference type="NCBI Taxonomy" id="2594042"/>
    <lineage>
        <taxon>Archaea</taxon>
        <taxon>Promethearchaeati</taxon>
        <taxon>Promethearchaeota</taxon>
        <taxon>Promethearchaeia</taxon>
        <taxon>Promethearchaeales</taxon>
        <taxon>Promethearchaeaceae</taxon>
        <taxon>Promethearchaeum</taxon>
    </lineage>
</organism>
<dbReference type="SMART" id="SM00612">
    <property type="entry name" value="Kelch"/>
    <property type="match status" value="3"/>
</dbReference>
<dbReference type="EMBL" id="CP042905">
    <property type="protein sequence ID" value="QEE14600.2"/>
    <property type="molecule type" value="Genomic_DNA"/>
</dbReference>
<dbReference type="SUPFAM" id="SSF117281">
    <property type="entry name" value="Kelch motif"/>
    <property type="match status" value="1"/>
</dbReference>
<sequence length="401" mass="45464">MNINIIKKFKNRGKNSRDLKKFGLILIIGLLMQVIFVSNIEHSVAVDEGNPGLRTGQKMVYNPVAEEIILFGGNRGNGDTSLLDTVWKYNISQSEWVEINPGLSPISRYNHAMVYLPGNNSILLFGGRKNSDYTQLDDTWKYDLRTNTWEEIICTPKPPARQFSSLTYDSQSERALLFGGFGQNEEHLNDLWEFTPENNTWTEITTTNAPQSRYGHSLIYRNATNNAYLFGGRTLGLNDDLWKFDPSINAWNSVVTSTKPLQRYLHSMEYCSESDLGFLFGGDNENTQGRALDDTWVFNFTANSWILIQPETSPVSRLIYSMCYDSALNQVYIYGGLTDDYQVCLGDFWQFDFTSSNWIEIGDGSKGSIEGYQGIGISIMSSIAVCTLIIIRKKRSTAFRI</sequence>
<dbReference type="InterPro" id="IPR056737">
    <property type="entry name" value="Beta-prop_ATRN-MKLN-like"/>
</dbReference>
<dbReference type="AlphaFoldDB" id="A0A5B9D6Y5"/>
<name>A0A5B9D6Y5_9ARCH</name>
<proteinExistence type="predicted"/>
<reference evidence="3 4" key="1">
    <citation type="journal article" date="2020" name="Nature">
        <title>Isolation of an archaeon at the prokaryote-eukaryote interface.</title>
        <authorList>
            <person name="Imachi H."/>
            <person name="Nobu M.K."/>
            <person name="Nakahara N."/>
            <person name="Morono Y."/>
            <person name="Ogawara M."/>
            <person name="Takaki Y."/>
            <person name="Takano Y."/>
            <person name="Uematsu K."/>
            <person name="Ikuta T."/>
            <person name="Ito M."/>
            <person name="Matsui Y."/>
            <person name="Miyazaki M."/>
            <person name="Murata K."/>
            <person name="Saito Y."/>
            <person name="Sakai S."/>
            <person name="Song C."/>
            <person name="Tasumi E."/>
            <person name="Yamanaka Y."/>
            <person name="Yamaguchi T."/>
            <person name="Kamagata Y."/>
            <person name="Tamaki H."/>
            <person name="Takai K."/>
        </authorList>
    </citation>
    <scope>NUCLEOTIDE SEQUENCE [LARGE SCALE GENOMIC DNA]</scope>
    <source>
        <strain evidence="3 4">MK-D1</strain>
    </source>
</reference>
<keyword evidence="1" id="KW-0880">Kelch repeat</keyword>
<dbReference type="Proteomes" id="UP000321408">
    <property type="component" value="Chromosome"/>
</dbReference>
<dbReference type="InterPro" id="IPR006652">
    <property type="entry name" value="Kelch_1"/>
</dbReference>
<dbReference type="PANTHER" id="PTHR46093">
    <property type="entry name" value="ACYL-COA-BINDING DOMAIN-CONTAINING PROTEIN 5"/>
    <property type="match status" value="1"/>
</dbReference>
<dbReference type="PANTHER" id="PTHR46093:SF18">
    <property type="entry name" value="FIBRONECTIN TYPE-III DOMAIN-CONTAINING PROTEIN"/>
    <property type="match status" value="1"/>
</dbReference>